<evidence type="ECO:0000256" key="1">
    <source>
        <dbReference type="ARBA" id="ARBA00004651"/>
    </source>
</evidence>
<dbReference type="InterPro" id="IPR022919">
    <property type="entry name" value="Pept_M48_protease_HtpX"/>
</dbReference>
<keyword evidence="6 12" id="KW-0479">Metal-binding</keyword>
<gene>
    <name evidence="12" type="primary">htpX</name>
    <name evidence="14" type="ORF">HNR61_005618</name>
</gene>
<evidence type="ECO:0000256" key="8">
    <source>
        <dbReference type="ARBA" id="ARBA00022833"/>
    </source>
</evidence>
<keyword evidence="4 12" id="KW-0645">Protease</keyword>
<evidence type="ECO:0000256" key="7">
    <source>
        <dbReference type="ARBA" id="ARBA00022801"/>
    </source>
</evidence>
<dbReference type="HAMAP" id="MF_00188">
    <property type="entry name" value="Pept_M48_protease_HtpX"/>
    <property type="match status" value="1"/>
</dbReference>
<dbReference type="RefSeq" id="WP_182846124.1">
    <property type="nucleotide sequence ID" value="NZ_BAAALP010000001.1"/>
</dbReference>
<evidence type="ECO:0000256" key="3">
    <source>
        <dbReference type="ARBA" id="ARBA00022475"/>
    </source>
</evidence>
<comment type="cofactor">
    <cofactor evidence="12">
        <name>Zn(2+)</name>
        <dbReference type="ChEBI" id="CHEBI:29105"/>
    </cofactor>
    <text evidence="12">Binds 1 zinc ion per subunit.</text>
</comment>
<sequence length="284" mass="30155">MRFNGVKTAVLIAALSALMLAVGWALGGRAGLTIALVIALVTNGIAYFYSDRIALRSMHAHPVSEVEAPALYRIVRELATAARQPMPRLYVSETRQPNAFATGRNPRNAAVCATRGILEILDERELRAVLGHELSHVHNRDILISSVAAALATVITYVANLAIFLPVGRSDDDEGPGLLGALLMMVLGPLAAAVVQMAISRTREYQADASGARLTGDPLALASALRKIESGTQALPLPQDPRLASTSSLMIANPFRGGGVGRLFSTHPPTAERIARLERMAGGR</sequence>
<accession>A0A7W3LTF6</accession>
<evidence type="ECO:0000256" key="11">
    <source>
        <dbReference type="ARBA" id="ARBA00023136"/>
    </source>
</evidence>
<feature type="transmembrane region" description="Helical" evidence="12">
    <location>
        <begin position="9"/>
        <end position="26"/>
    </location>
</feature>
<evidence type="ECO:0000313" key="14">
    <source>
        <dbReference type="EMBL" id="MBA8953964.1"/>
    </source>
</evidence>
<dbReference type="EMBL" id="JACJIA010000008">
    <property type="protein sequence ID" value="MBA8953964.1"/>
    <property type="molecule type" value="Genomic_DNA"/>
</dbReference>
<name>A0A7W3LTF6_ACTNM</name>
<evidence type="ECO:0000256" key="12">
    <source>
        <dbReference type="HAMAP-Rule" id="MF_00188"/>
    </source>
</evidence>
<feature type="transmembrane region" description="Helical" evidence="12">
    <location>
        <begin position="142"/>
        <end position="165"/>
    </location>
</feature>
<dbReference type="Proteomes" id="UP000572680">
    <property type="component" value="Unassembled WGS sequence"/>
</dbReference>
<feature type="active site" evidence="12">
    <location>
        <position position="133"/>
    </location>
</feature>
<dbReference type="InterPro" id="IPR050083">
    <property type="entry name" value="HtpX_protease"/>
</dbReference>
<feature type="binding site" evidence="12">
    <location>
        <position position="136"/>
    </location>
    <ligand>
        <name>Zn(2+)</name>
        <dbReference type="ChEBI" id="CHEBI:29105"/>
        <note>catalytic</note>
    </ligand>
</feature>
<dbReference type="Pfam" id="PF01435">
    <property type="entry name" value="Peptidase_M48"/>
    <property type="match status" value="1"/>
</dbReference>
<evidence type="ECO:0000256" key="4">
    <source>
        <dbReference type="ARBA" id="ARBA00022670"/>
    </source>
</evidence>
<feature type="binding site" evidence="12">
    <location>
        <position position="132"/>
    </location>
    <ligand>
        <name>Zn(2+)</name>
        <dbReference type="ChEBI" id="CHEBI:29105"/>
        <note>catalytic</note>
    </ligand>
</feature>
<dbReference type="CDD" id="cd07336">
    <property type="entry name" value="M48B_HtpX_like"/>
    <property type="match status" value="1"/>
</dbReference>
<dbReference type="GO" id="GO:0006508">
    <property type="term" value="P:proteolysis"/>
    <property type="evidence" value="ECO:0007669"/>
    <property type="project" value="UniProtKB-KW"/>
</dbReference>
<evidence type="ECO:0000256" key="5">
    <source>
        <dbReference type="ARBA" id="ARBA00022692"/>
    </source>
</evidence>
<dbReference type="PANTHER" id="PTHR43221:SF1">
    <property type="entry name" value="PROTEASE HTPX"/>
    <property type="match status" value="1"/>
</dbReference>
<keyword evidence="9 12" id="KW-1133">Transmembrane helix</keyword>
<dbReference type="NCBIfam" id="NF002839">
    <property type="entry name" value="PRK03072.1"/>
    <property type="match status" value="1"/>
</dbReference>
<dbReference type="InterPro" id="IPR001915">
    <property type="entry name" value="Peptidase_M48"/>
</dbReference>
<dbReference type="EC" id="3.4.24.-" evidence="12"/>
<dbReference type="GO" id="GO:0004222">
    <property type="term" value="F:metalloendopeptidase activity"/>
    <property type="evidence" value="ECO:0007669"/>
    <property type="project" value="UniProtKB-UniRule"/>
</dbReference>
<dbReference type="GO" id="GO:0008270">
    <property type="term" value="F:zinc ion binding"/>
    <property type="evidence" value="ECO:0007669"/>
    <property type="project" value="UniProtKB-UniRule"/>
</dbReference>
<evidence type="ECO:0000256" key="6">
    <source>
        <dbReference type="ARBA" id="ARBA00022723"/>
    </source>
</evidence>
<organism evidence="14 15">
    <name type="scientific">Actinomadura namibiensis</name>
    <dbReference type="NCBI Taxonomy" id="182080"/>
    <lineage>
        <taxon>Bacteria</taxon>
        <taxon>Bacillati</taxon>
        <taxon>Actinomycetota</taxon>
        <taxon>Actinomycetes</taxon>
        <taxon>Streptosporangiales</taxon>
        <taxon>Thermomonosporaceae</taxon>
        <taxon>Actinomadura</taxon>
    </lineage>
</organism>
<dbReference type="GO" id="GO:0005886">
    <property type="term" value="C:plasma membrane"/>
    <property type="evidence" value="ECO:0007669"/>
    <property type="project" value="UniProtKB-SubCell"/>
</dbReference>
<dbReference type="PANTHER" id="PTHR43221">
    <property type="entry name" value="PROTEASE HTPX"/>
    <property type="match status" value="1"/>
</dbReference>
<evidence type="ECO:0000259" key="13">
    <source>
        <dbReference type="Pfam" id="PF01435"/>
    </source>
</evidence>
<dbReference type="AlphaFoldDB" id="A0A7W3LTF6"/>
<keyword evidence="5 12" id="KW-0812">Transmembrane</keyword>
<evidence type="ECO:0000256" key="9">
    <source>
        <dbReference type="ARBA" id="ARBA00022989"/>
    </source>
</evidence>
<keyword evidence="11 12" id="KW-0472">Membrane</keyword>
<feature type="binding site" evidence="12">
    <location>
        <position position="204"/>
    </location>
    <ligand>
        <name>Zn(2+)</name>
        <dbReference type="ChEBI" id="CHEBI:29105"/>
        <note>catalytic</note>
    </ligand>
</feature>
<dbReference type="Gene3D" id="3.30.2010.10">
    <property type="entry name" value="Metalloproteases ('zincins'), catalytic domain"/>
    <property type="match status" value="1"/>
</dbReference>
<feature type="transmembrane region" description="Helical" evidence="12">
    <location>
        <begin position="177"/>
        <end position="199"/>
    </location>
</feature>
<comment type="subcellular location">
    <subcellularLocation>
        <location evidence="1 12">Cell membrane</location>
        <topology evidence="1 12">Multi-pass membrane protein</topology>
    </subcellularLocation>
</comment>
<evidence type="ECO:0000313" key="15">
    <source>
        <dbReference type="Proteomes" id="UP000572680"/>
    </source>
</evidence>
<evidence type="ECO:0000256" key="2">
    <source>
        <dbReference type="ARBA" id="ARBA00009779"/>
    </source>
</evidence>
<protein>
    <recommendedName>
        <fullName evidence="12">Protease HtpX homolog</fullName>
        <ecNumber evidence="12">3.4.24.-</ecNumber>
    </recommendedName>
</protein>
<comment type="caution">
    <text evidence="14">The sequence shown here is derived from an EMBL/GenBank/DDBJ whole genome shotgun (WGS) entry which is preliminary data.</text>
</comment>
<keyword evidence="10 12" id="KW-0482">Metalloprotease</keyword>
<comment type="similarity">
    <text evidence="2 12">Belongs to the peptidase M48B family.</text>
</comment>
<feature type="domain" description="Peptidase M48" evidence="13">
    <location>
        <begin position="68"/>
        <end position="280"/>
    </location>
</feature>
<keyword evidence="15" id="KW-1185">Reference proteome</keyword>
<keyword evidence="7 12" id="KW-0378">Hydrolase</keyword>
<evidence type="ECO:0000256" key="10">
    <source>
        <dbReference type="ARBA" id="ARBA00023049"/>
    </source>
</evidence>
<feature type="transmembrane region" description="Helical" evidence="12">
    <location>
        <begin position="32"/>
        <end position="49"/>
    </location>
</feature>
<keyword evidence="14" id="KW-0346">Stress response</keyword>
<reference evidence="14 15" key="1">
    <citation type="submission" date="2020-08" db="EMBL/GenBank/DDBJ databases">
        <title>Genomic Encyclopedia of Type Strains, Phase IV (KMG-IV): sequencing the most valuable type-strain genomes for metagenomic binning, comparative biology and taxonomic classification.</title>
        <authorList>
            <person name="Goeker M."/>
        </authorList>
    </citation>
    <scope>NUCLEOTIDE SEQUENCE [LARGE SCALE GENOMIC DNA]</scope>
    <source>
        <strain evidence="14 15">DSM 44197</strain>
    </source>
</reference>
<keyword evidence="3 12" id="KW-1003">Cell membrane</keyword>
<keyword evidence="8 12" id="KW-0862">Zinc</keyword>
<proteinExistence type="inferred from homology"/>